<dbReference type="RefSeq" id="WP_194695177.1">
    <property type="nucleotide sequence ID" value="NZ_JADKPO010000004.1"/>
</dbReference>
<evidence type="ECO:0000313" key="1">
    <source>
        <dbReference type="EMBL" id="MBF4767027.1"/>
    </source>
</evidence>
<dbReference type="Proteomes" id="UP000660668">
    <property type="component" value="Unassembled WGS sequence"/>
</dbReference>
<dbReference type="AlphaFoldDB" id="A0A930VI27"/>
<name>A0A930VI27_9ACTN</name>
<gene>
    <name evidence="1" type="ORF">ISU10_04520</name>
</gene>
<dbReference type="InterPro" id="IPR029032">
    <property type="entry name" value="AhpD-like"/>
</dbReference>
<dbReference type="PANTHER" id="PTHR35446:SF2">
    <property type="entry name" value="CARBOXYMUCONOLACTONE DECARBOXYLASE-LIKE DOMAIN-CONTAINING PROTEIN"/>
    <property type="match status" value="1"/>
</dbReference>
<accession>A0A930VI27</accession>
<reference evidence="1" key="1">
    <citation type="submission" date="2020-11" db="EMBL/GenBank/DDBJ databases">
        <title>Nocardioides cynanchi sp. nov., isolated from soil of rhizosphere of Cynanchum wilfordii.</title>
        <authorList>
            <person name="Lee J.-S."/>
            <person name="Suh M.K."/>
            <person name="Kim J.-S."/>
        </authorList>
    </citation>
    <scope>NUCLEOTIDE SEQUENCE</scope>
    <source>
        <strain evidence="1">KCTC 19276</strain>
    </source>
</reference>
<evidence type="ECO:0000313" key="2">
    <source>
        <dbReference type="Proteomes" id="UP000660668"/>
    </source>
</evidence>
<organism evidence="1 2">
    <name type="scientific">Nocardioides agariphilus</name>
    <dbReference type="NCBI Taxonomy" id="433664"/>
    <lineage>
        <taxon>Bacteria</taxon>
        <taxon>Bacillati</taxon>
        <taxon>Actinomycetota</taxon>
        <taxon>Actinomycetes</taxon>
        <taxon>Propionibacteriales</taxon>
        <taxon>Nocardioidaceae</taxon>
        <taxon>Nocardioides</taxon>
    </lineage>
</organism>
<dbReference type="Gene3D" id="1.20.1290.10">
    <property type="entry name" value="AhpD-like"/>
    <property type="match status" value="1"/>
</dbReference>
<comment type="caution">
    <text evidence="1">The sequence shown here is derived from an EMBL/GenBank/DDBJ whole genome shotgun (WGS) entry which is preliminary data.</text>
</comment>
<keyword evidence="2" id="KW-1185">Reference proteome</keyword>
<dbReference type="PANTHER" id="PTHR35446">
    <property type="entry name" value="SI:CH211-175M2.5"/>
    <property type="match status" value="1"/>
</dbReference>
<protein>
    <recommendedName>
        <fullName evidence="3">Alkylhydroperoxidase family enzyme, contains CxxC motif</fullName>
    </recommendedName>
</protein>
<sequence length="189" mass="20217">MTFVGEARASEDAERMYATDLKVQGYVANQTRVWAHSPESLAALSYALTTSTQTAGLDVRQRALLVTTSAAAMGDAYCSLAFGYKLANAVGPQAAAQAVAGDDAPLSDLDRALVRWARKVVRRPNETTAEDVEQLRAVGLDDDQIVALTVFVALRQAFSTVNDALGAQPDSELVDRVPAEVRQAVTFGR</sequence>
<dbReference type="EMBL" id="JADKPO010000004">
    <property type="protein sequence ID" value="MBF4767027.1"/>
    <property type="molecule type" value="Genomic_DNA"/>
</dbReference>
<proteinExistence type="predicted"/>
<dbReference type="SUPFAM" id="SSF69118">
    <property type="entry name" value="AhpD-like"/>
    <property type="match status" value="1"/>
</dbReference>
<evidence type="ECO:0008006" key="3">
    <source>
        <dbReference type="Google" id="ProtNLM"/>
    </source>
</evidence>